<organism evidence="2 3">
    <name type="scientific">Rhamnusium bicolor</name>
    <dbReference type="NCBI Taxonomy" id="1586634"/>
    <lineage>
        <taxon>Eukaryota</taxon>
        <taxon>Metazoa</taxon>
        <taxon>Ecdysozoa</taxon>
        <taxon>Arthropoda</taxon>
        <taxon>Hexapoda</taxon>
        <taxon>Insecta</taxon>
        <taxon>Pterygota</taxon>
        <taxon>Neoptera</taxon>
        <taxon>Endopterygota</taxon>
        <taxon>Coleoptera</taxon>
        <taxon>Polyphaga</taxon>
        <taxon>Cucujiformia</taxon>
        <taxon>Chrysomeloidea</taxon>
        <taxon>Cerambycidae</taxon>
        <taxon>Lepturinae</taxon>
        <taxon>Rhagiini</taxon>
        <taxon>Rhamnusium</taxon>
    </lineage>
</organism>
<dbReference type="SUPFAM" id="SSF53383">
    <property type="entry name" value="PLP-dependent transferases"/>
    <property type="match status" value="1"/>
</dbReference>
<dbReference type="InterPro" id="IPR015422">
    <property type="entry name" value="PyrdxlP-dep_Trfase_small"/>
</dbReference>
<keyword evidence="3" id="KW-1185">Reference proteome</keyword>
<feature type="domain" description="MOSC" evidence="1">
    <location>
        <begin position="307"/>
        <end position="455"/>
    </location>
</feature>
<dbReference type="Proteomes" id="UP001162156">
    <property type="component" value="Unassembled WGS sequence"/>
</dbReference>
<dbReference type="Pfam" id="PF03476">
    <property type="entry name" value="MOSC_N"/>
    <property type="match status" value="1"/>
</dbReference>
<proteinExistence type="predicted"/>
<dbReference type="SUPFAM" id="SSF141673">
    <property type="entry name" value="MOSC N-terminal domain-like"/>
    <property type="match status" value="1"/>
</dbReference>
<dbReference type="EMBL" id="JANEYF010002331">
    <property type="protein sequence ID" value="KAJ8947944.1"/>
    <property type="molecule type" value="Genomic_DNA"/>
</dbReference>
<dbReference type="Pfam" id="PF03473">
    <property type="entry name" value="MOSC"/>
    <property type="match status" value="1"/>
</dbReference>
<dbReference type="PROSITE" id="PS51340">
    <property type="entry name" value="MOSC"/>
    <property type="match status" value="1"/>
</dbReference>
<dbReference type="GO" id="GO:0030151">
    <property type="term" value="F:molybdenum ion binding"/>
    <property type="evidence" value="ECO:0007669"/>
    <property type="project" value="InterPro"/>
</dbReference>
<comment type="caution">
    <text evidence="2">The sequence shown here is derived from an EMBL/GenBank/DDBJ whole genome shotgun (WGS) entry which is preliminary data.</text>
</comment>
<dbReference type="PANTHER" id="PTHR14237:SF19">
    <property type="entry name" value="MITOCHONDRIAL AMIDOXIME REDUCING COMPONENT 1"/>
    <property type="match status" value="1"/>
</dbReference>
<dbReference type="Gene3D" id="3.90.1150.10">
    <property type="entry name" value="Aspartate Aminotransferase, domain 1"/>
    <property type="match status" value="1"/>
</dbReference>
<evidence type="ECO:0000313" key="2">
    <source>
        <dbReference type="EMBL" id="KAJ8947944.1"/>
    </source>
</evidence>
<sequence>MLSKCMRLGRRYYRFVRLYKRGYKVLHISNLHGIHLRTGCFCNPGACQRFLKLTPSDVVNHFNAGHVCGDQHDLVENCPTGSVRISFGYMSMQEDADQFLNMIETCFVSKPVIKTLPSNWYDIRRNYEELFVKFSEINKNVSPVSKIVNVNTDYNNDKYVADDYIVNMIKKDDEIGILQQILVYPVKSCGAFLVTDNWTLTPTGLKYDREWMIINPSGICLTQKHNKKLCLIKPEINVKKKILKLRFKGQSDIDVSLIHPSNGEYKAYLCQSKVCGDRIQGWDCGDEVSEWLSINLDMPGLRLLRQCNSTKEILGRFSSKDATPQLSLANKAQYLLLNLASVTWLMQKVSDGELNEDTNSVILRFRPNFLVSFTQPFHENKFEMFSFDNILLKSSGKCTRCQMICINQNTGEISKEPLHSLSREFKGKVTFGIYLNQEVSDREITLSLGSKVIGRNKSV</sequence>
<evidence type="ECO:0000259" key="1">
    <source>
        <dbReference type="PROSITE" id="PS51340"/>
    </source>
</evidence>
<dbReference type="InterPro" id="IPR005303">
    <property type="entry name" value="MOCOS_middle"/>
</dbReference>
<name>A0AAV8Y9Y1_9CUCU</name>
<gene>
    <name evidence="2" type="ORF">NQ314_008523</name>
</gene>
<dbReference type="GO" id="GO:0003824">
    <property type="term" value="F:catalytic activity"/>
    <property type="evidence" value="ECO:0007669"/>
    <property type="project" value="InterPro"/>
</dbReference>
<dbReference type="AlphaFoldDB" id="A0AAV8Y9Y1"/>
<protein>
    <recommendedName>
        <fullName evidence="1">MOSC domain-containing protein</fullName>
    </recommendedName>
</protein>
<dbReference type="PANTHER" id="PTHR14237">
    <property type="entry name" value="MOLYBDOPTERIN COFACTOR SULFURASE MOSC"/>
    <property type="match status" value="1"/>
</dbReference>
<accession>A0AAV8Y9Y1</accession>
<evidence type="ECO:0000313" key="3">
    <source>
        <dbReference type="Proteomes" id="UP001162156"/>
    </source>
</evidence>
<dbReference type="InterPro" id="IPR005302">
    <property type="entry name" value="MoCF_Sase_C"/>
</dbReference>
<dbReference type="GO" id="GO:0030170">
    <property type="term" value="F:pyridoxal phosphate binding"/>
    <property type="evidence" value="ECO:0007669"/>
    <property type="project" value="InterPro"/>
</dbReference>
<dbReference type="InterPro" id="IPR015424">
    <property type="entry name" value="PyrdxlP-dep_Trfase"/>
</dbReference>
<reference evidence="2" key="1">
    <citation type="journal article" date="2023" name="Insect Mol. Biol.">
        <title>Genome sequencing provides insights into the evolution of gene families encoding plant cell wall-degrading enzymes in longhorned beetles.</title>
        <authorList>
            <person name="Shin N.R."/>
            <person name="Okamura Y."/>
            <person name="Kirsch R."/>
            <person name="Pauchet Y."/>
        </authorList>
    </citation>
    <scope>NUCLEOTIDE SEQUENCE</scope>
    <source>
        <strain evidence="2">RBIC_L_NR</strain>
    </source>
</reference>